<dbReference type="EMBL" id="JACXYU010000005">
    <property type="protein sequence ID" value="MBD3932533.1"/>
    <property type="molecule type" value="Genomic_DNA"/>
</dbReference>
<keyword evidence="2" id="KW-1185">Reference proteome</keyword>
<reference evidence="1" key="1">
    <citation type="submission" date="2020-09" db="EMBL/GenBank/DDBJ databases">
        <title>Secondary metabolite and genome analysis of marine Streptomyces chumphonensis KK1-2T.</title>
        <authorList>
            <person name="Phongsopitanun W."/>
            <person name="Kanchanasin P."/>
            <person name="Pittayakhajonwut P."/>
            <person name="Suwanborirux K."/>
            <person name="Tanasupawat S."/>
        </authorList>
    </citation>
    <scope>NUCLEOTIDE SEQUENCE</scope>
    <source>
        <strain evidence="1">KK1-2</strain>
    </source>
</reference>
<comment type="caution">
    <text evidence="1">The sequence shown here is derived from an EMBL/GenBank/DDBJ whole genome shotgun (WGS) entry which is preliminary data.</text>
</comment>
<proteinExistence type="predicted"/>
<sequence length="64" mass="6675">MTDRITLMAAGELRDAVDAVQRGDTAAAAHALASIDPESWRAIEDRLAALGGSIAALTTTTKEH</sequence>
<evidence type="ECO:0000313" key="1">
    <source>
        <dbReference type="EMBL" id="MBD3932533.1"/>
    </source>
</evidence>
<dbReference type="Proteomes" id="UP000632289">
    <property type="component" value="Unassembled WGS sequence"/>
</dbReference>
<name>A0A927IB47_9ACTN</name>
<organism evidence="1 2">
    <name type="scientific">Streptomyces chumphonensis</name>
    <dbReference type="NCBI Taxonomy" id="1214925"/>
    <lineage>
        <taxon>Bacteria</taxon>
        <taxon>Bacillati</taxon>
        <taxon>Actinomycetota</taxon>
        <taxon>Actinomycetes</taxon>
        <taxon>Kitasatosporales</taxon>
        <taxon>Streptomycetaceae</taxon>
        <taxon>Streptomyces</taxon>
    </lineage>
</organism>
<protein>
    <submittedName>
        <fullName evidence="1">Uncharacterized protein</fullName>
    </submittedName>
</protein>
<dbReference type="AlphaFoldDB" id="A0A927IB47"/>
<gene>
    <name evidence="1" type="ORF">IF129_13340</name>
</gene>
<dbReference type="RefSeq" id="WP_191209802.1">
    <property type="nucleotide sequence ID" value="NZ_BAABKL010000026.1"/>
</dbReference>
<evidence type="ECO:0000313" key="2">
    <source>
        <dbReference type="Proteomes" id="UP000632289"/>
    </source>
</evidence>
<accession>A0A927IB47</accession>